<feature type="compositionally biased region" description="Low complexity" evidence="1">
    <location>
        <begin position="343"/>
        <end position="355"/>
    </location>
</feature>
<accession>A0AB38DE10</accession>
<keyword evidence="2" id="KW-1133">Transmembrane helix</keyword>
<evidence type="ECO:0000256" key="2">
    <source>
        <dbReference type="SAM" id="Phobius"/>
    </source>
</evidence>
<reference evidence="3 4" key="1">
    <citation type="submission" date="2016-11" db="EMBL/GenBank/DDBJ databases">
        <authorList>
            <consortium name="Pathogen Informatics"/>
        </authorList>
    </citation>
    <scope>NUCLEOTIDE SEQUENCE [LARGE SCALE GENOMIC DNA]</scope>
    <source>
        <strain evidence="3 4">1168</strain>
    </source>
</reference>
<feature type="region of interest" description="Disordered" evidence="1">
    <location>
        <begin position="327"/>
        <end position="586"/>
    </location>
</feature>
<feature type="compositionally biased region" description="Polar residues" evidence="1">
    <location>
        <begin position="407"/>
        <end position="416"/>
    </location>
</feature>
<evidence type="ECO:0000256" key="1">
    <source>
        <dbReference type="SAM" id="MobiDB-lite"/>
    </source>
</evidence>
<feature type="compositionally biased region" description="Gly residues" evidence="1">
    <location>
        <begin position="329"/>
        <end position="338"/>
    </location>
</feature>
<feature type="compositionally biased region" description="Low complexity" evidence="1">
    <location>
        <begin position="446"/>
        <end position="477"/>
    </location>
</feature>
<evidence type="ECO:0008006" key="5">
    <source>
        <dbReference type="Google" id="ProtNLM"/>
    </source>
</evidence>
<feature type="transmembrane region" description="Helical" evidence="2">
    <location>
        <begin position="82"/>
        <end position="101"/>
    </location>
</feature>
<dbReference type="RefSeq" id="WP_005116922.1">
    <property type="nucleotide sequence ID" value="NZ_CP065272.1"/>
</dbReference>
<feature type="transmembrane region" description="Helical" evidence="2">
    <location>
        <begin position="49"/>
        <end position="70"/>
    </location>
</feature>
<feature type="transmembrane region" description="Helical" evidence="2">
    <location>
        <begin position="122"/>
        <end position="142"/>
    </location>
</feature>
<feature type="region of interest" description="Disordered" evidence="1">
    <location>
        <begin position="850"/>
        <end position="889"/>
    </location>
</feature>
<dbReference type="Proteomes" id="UP000190366">
    <property type="component" value="Unassembled WGS sequence"/>
</dbReference>
<comment type="caution">
    <text evidence="3">The sequence shown here is derived from an EMBL/GenBank/DDBJ whole genome shotgun (WGS) entry which is preliminary data.</text>
</comment>
<feature type="region of interest" description="Disordered" evidence="1">
    <location>
        <begin position="708"/>
        <end position="746"/>
    </location>
</feature>
<feature type="compositionally biased region" description="Low complexity" evidence="1">
    <location>
        <begin position="485"/>
        <end position="496"/>
    </location>
</feature>
<organism evidence="3 4">
    <name type="scientific">Mycobacteroides abscessus subsp. massiliense</name>
    <dbReference type="NCBI Taxonomy" id="1962118"/>
    <lineage>
        <taxon>Bacteria</taxon>
        <taxon>Bacillati</taxon>
        <taxon>Actinomycetota</taxon>
        <taxon>Actinomycetes</taxon>
        <taxon>Mycobacteriales</taxon>
        <taxon>Mycobacteriaceae</taxon>
        <taxon>Mycobacteroides</taxon>
        <taxon>Mycobacteroides abscessus</taxon>
    </lineage>
</organism>
<feature type="transmembrane region" description="Helical" evidence="2">
    <location>
        <begin position="292"/>
        <end position="313"/>
    </location>
</feature>
<evidence type="ECO:0000313" key="3">
    <source>
        <dbReference type="EMBL" id="SKY58991.1"/>
    </source>
</evidence>
<feature type="compositionally biased region" description="Polar residues" evidence="1">
    <location>
        <begin position="365"/>
        <end position="379"/>
    </location>
</feature>
<sequence>MSGYARSTEQRAAVADHRDPARSAPTSQELLQDDPESGNPARSDPGRRLAAFAAGSVAAIGGIAALHGLYRSGDGAAELVGWAGLLLLAMTALGGGIKLAMWGARPVITALFDGAKERLAEAVLAVVASGAVIVGALGMWWTLRGGYASWWQHLTGESRWSLSLGVGQMLVAVAAGAALFTGGRYVTGLAKDALTESGLLIERDRAAGRRRAPEGLWHPGLVAALIGGGLGLVLLAAGITPRLYVWITGPDVLPAVAAIAVVLLWAIGSNLGWWKGLAGLWQWATDASHKTAAMSGVVALLMFSAGGLGLGWFTPATVPQAHAQCPPDCGGGSNGGSYGPDASQFQPPQMPSQMPDYQGGINQPPLDQNGSISIYNTQAPSISNNGSSGQQGPQQSWDQPAHGTQIPDYQNATPYTQGPGRPNPDFNPGSQGGQANPGSDAGSQGGQPNQGVQQQAPQQPQENPAQQPDQQPQQSDSQRIDDLTRQLQDQQQQSTQDRQRIDDLTKQLQQQGQQKQNGNQKLPKAPSKDKKQDDKDQQQDRDDQSQNNDLSALLLGAASTRRRKHEQQGPDTEALGQDASQAVQGLPGDVQTYVQSGQQIGQSSGQAAQGFGSAAQAGASLASSAQSGAVNPQDAITVVQGVSQGIQGTADAINAGSQIVKTAQGEADQVAQAVGDANPSLRPQMDQARQLNQQAGQITDLVGQGSQLTSQGAGAVNSVSGMGSGGLPDTSGSGVPDALGDPVSSIQADGYSVDRFADGSQYTHVTDPELRQVSYPQDLLPGEQLQIDPNDSPDPSNPQVVRVVNDQGQVTRRIGEFWIKDGQGRDLDSSISLNADDPSAIVQQFTPFEDSQYPLLGDPPDDDDTGVSLATTDQEADSDPPGQASQQQVDDAWNKYFSSHQDVRQFFLDGVFPTGQTSRGNRFQGITETHMSDGSTLTQTLSLISGKSETRVDDSPLLGNAYLHVKEGTVSPASPQWVDTLMAALGLLDAVSTAALFLPGVDVAGIAGKAGIAAVKESTITALKGAVKDGAEIATIKATASNAAKLSAAEQLAKNAAVGNAFRDSLVSELGGAARGVRREVTYSAGPGLRRVDVVDAAGNFFETKVGRTGLNSRTRAQVGKDADLLKFGPKSGPEAGKAPPSITWVFKLVDAAKPASAANGGPTASLLEALTKAGIKVAYR</sequence>
<dbReference type="EMBL" id="FVQL01000001">
    <property type="protein sequence ID" value="SKY58991.1"/>
    <property type="molecule type" value="Genomic_DNA"/>
</dbReference>
<feature type="transmembrane region" description="Helical" evidence="2">
    <location>
        <begin position="162"/>
        <end position="181"/>
    </location>
</feature>
<feature type="compositionally biased region" description="Polar residues" evidence="1">
    <location>
        <begin position="708"/>
        <end position="721"/>
    </location>
</feature>
<dbReference type="AlphaFoldDB" id="A0AB38DE10"/>
<keyword evidence="2" id="KW-0472">Membrane</keyword>
<evidence type="ECO:0000313" key="4">
    <source>
        <dbReference type="Proteomes" id="UP000190366"/>
    </source>
</evidence>
<name>A0AB38DE10_9MYCO</name>
<gene>
    <name evidence="3" type="ORF">SAMEA2275630_01694</name>
</gene>
<feature type="compositionally biased region" description="Low complexity" evidence="1">
    <location>
        <begin position="380"/>
        <end position="400"/>
    </location>
</feature>
<feature type="compositionally biased region" description="Low complexity" evidence="1">
    <location>
        <begin position="507"/>
        <end position="522"/>
    </location>
</feature>
<protein>
    <recommendedName>
        <fullName evidence="5">YIP1 family protein</fullName>
    </recommendedName>
</protein>
<feature type="region of interest" description="Disordered" evidence="1">
    <location>
        <begin position="1"/>
        <end position="45"/>
    </location>
</feature>
<feature type="compositionally biased region" description="Basic and acidic residues" evidence="1">
    <location>
        <begin position="526"/>
        <end position="544"/>
    </location>
</feature>
<feature type="transmembrane region" description="Helical" evidence="2">
    <location>
        <begin position="215"/>
        <end position="240"/>
    </location>
</feature>
<proteinExistence type="predicted"/>
<feature type="transmembrane region" description="Helical" evidence="2">
    <location>
        <begin position="252"/>
        <end position="271"/>
    </location>
</feature>
<keyword evidence="2" id="KW-0812">Transmembrane</keyword>